<dbReference type="RefSeq" id="XP_009171679.1">
    <property type="nucleotide sequence ID" value="XM_009173415.1"/>
</dbReference>
<dbReference type="EMBL" id="KL596805">
    <property type="protein sequence ID" value="KER24559.1"/>
    <property type="molecule type" value="Genomic_DNA"/>
</dbReference>
<keyword evidence="2" id="KW-1185">Reference proteome</keyword>
<dbReference type="OrthoDB" id="5584001at2759"/>
<gene>
    <name evidence="1" type="ORF">T265_07795</name>
</gene>
<dbReference type="AlphaFoldDB" id="A0A075AAG5"/>
<organism evidence="1 2">
    <name type="scientific">Opisthorchis viverrini</name>
    <name type="common">Southeast Asian liver fluke</name>
    <dbReference type="NCBI Taxonomy" id="6198"/>
    <lineage>
        <taxon>Eukaryota</taxon>
        <taxon>Metazoa</taxon>
        <taxon>Spiralia</taxon>
        <taxon>Lophotrochozoa</taxon>
        <taxon>Platyhelminthes</taxon>
        <taxon>Trematoda</taxon>
        <taxon>Digenea</taxon>
        <taxon>Opisthorchiida</taxon>
        <taxon>Opisthorchiata</taxon>
        <taxon>Opisthorchiidae</taxon>
        <taxon>Opisthorchis</taxon>
    </lineage>
</organism>
<accession>A0A075AAG5</accession>
<dbReference type="GeneID" id="20321974"/>
<dbReference type="Proteomes" id="UP000054324">
    <property type="component" value="Unassembled WGS sequence"/>
</dbReference>
<evidence type="ECO:0000313" key="1">
    <source>
        <dbReference type="EMBL" id="KER24559.1"/>
    </source>
</evidence>
<name>A0A075AAG5_OPIVI</name>
<protein>
    <submittedName>
        <fullName evidence="1">Uncharacterized protein</fullName>
    </submittedName>
</protein>
<reference evidence="1 2" key="1">
    <citation type="submission" date="2013-11" db="EMBL/GenBank/DDBJ databases">
        <title>Opisthorchis viverrini - life in the bile duct.</title>
        <authorList>
            <person name="Young N.D."/>
            <person name="Nagarajan N."/>
            <person name="Lin S.J."/>
            <person name="Korhonen P.K."/>
            <person name="Jex A.R."/>
            <person name="Hall R.S."/>
            <person name="Safavi-Hemami H."/>
            <person name="Kaewkong W."/>
            <person name="Bertrand D."/>
            <person name="Gao S."/>
            <person name="Seet Q."/>
            <person name="Wongkham S."/>
            <person name="Teh B.T."/>
            <person name="Wongkham C."/>
            <person name="Intapan P.M."/>
            <person name="Maleewong W."/>
            <person name="Yang X."/>
            <person name="Hu M."/>
            <person name="Wang Z."/>
            <person name="Hofmann A."/>
            <person name="Sternberg P.W."/>
            <person name="Tan P."/>
            <person name="Wang J."/>
            <person name="Gasser R.B."/>
        </authorList>
    </citation>
    <scope>NUCLEOTIDE SEQUENCE [LARGE SCALE GENOMIC DNA]</scope>
</reference>
<evidence type="ECO:0000313" key="2">
    <source>
        <dbReference type="Proteomes" id="UP000054324"/>
    </source>
</evidence>
<dbReference type="KEGG" id="ovi:T265_07795"/>
<proteinExistence type="predicted"/>
<dbReference type="CTD" id="20321974"/>
<sequence length="226" mass="25754">MAYTDELKLTKLNIIQYVRLLEYANPHYVKRNLVVARVRCLVVGLFPELDGWIANVSSPIVSALTMSPRLVMKRLQSNCQARRTDKHPKSALYLRINFSHPKLPHKISTGGIIQAYRGSHFRAFCTNVIVTFTPKLSIWLIGWKRHSKYVGAICYEPIRLAPVFNKAFTRRPIASVSGISKNISRIQRPIYLPVSNNSTQKQSGKQIILALAMDSRTLVYVAYQKQ</sequence>